<protein>
    <submittedName>
        <fullName evidence="1">Integrase</fullName>
    </submittedName>
</protein>
<accession>A0A5B6UVC3</accession>
<organism evidence="1 2">
    <name type="scientific">Gossypium australe</name>
    <dbReference type="NCBI Taxonomy" id="47621"/>
    <lineage>
        <taxon>Eukaryota</taxon>
        <taxon>Viridiplantae</taxon>
        <taxon>Streptophyta</taxon>
        <taxon>Embryophyta</taxon>
        <taxon>Tracheophyta</taxon>
        <taxon>Spermatophyta</taxon>
        <taxon>Magnoliopsida</taxon>
        <taxon>eudicotyledons</taxon>
        <taxon>Gunneridae</taxon>
        <taxon>Pentapetalae</taxon>
        <taxon>rosids</taxon>
        <taxon>malvids</taxon>
        <taxon>Malvales</taxon>
        <taxon>Malvaceae</taxon>
        <taxon>Malvoideae</taxon>
        <taxon>Gossypium</taxon>
    </lineage>
</organism>
<dbReference type="Proteomes" id="UP000325315">
    <property type="component" value="Unassembled WGS sequence"/>
</dbReference>
<dbReference type="EMBL" id="SMMG02000009">
    <property type="protein sequence ID" value="KAA3461238.1"/>
    <property type="molecule type" value="Genomic_DNA"/>
</dbReference>
<comment type="caution">
    <text evidence="1">The sequence shown here is derived from an EMBL/GenBank/DDBJ whole genome shotgun (WGS) entry which is preliminary data.</text>
</comment>
<dbReference type="OrthoDB" id="10058156at2759"/>
<proteinExistence type="predicted"/>
<evidence type="ECO:0000313" key="1">
    <source>
        <dbReference type="EMBL" id="KAA3461238.1"/>
    </source>
</evidence>
<evidence type="ECO:0000313" key="2">
    <source>
        <dbReference type="Proteomes" id="UP000325315"/>
    </source>
</evidence>
<gene>
    <name evidence="1" type="ORF">EPI10_027825</name>
</gene>
<keyword evidence="2" id="KW-1185">Reference proteome</keyword>
<sequence length="60" mass="7005">MDFVSRLPLKPIKKDSVWKLAKLYVSETVRLYEVSVSIISARDSCFTSQFWKKLHEALDT</sequence>
<name>A0A5B6UVC3_9ROSI</name>
<dbReference type="AlphaFoldDB" id="A0A5B6UVC3"/>
<reference evidence="2" key="1">
    <citation type="journal article" date="2019" name="Plant Biotechnol. J.">
        <title>Genome sequencing of the Australian wild diploid species Gossypium australe highlights disease resistance and delayed gland morphogenesis.</title>
        <authorList>
            <person name="Cai Y."/>
            <person name="Cai X."/>
            <person name="Wang Q."/>
            <person name="Wang P."/>
            <person name="Zhang Y."/>
            <person name="Cai C."/>
            <person name="Xu Y."/>
            <person name="Wang K."/>
            <person name="Zhou Z."/>
            <person name="Wang C."/>
            <person name="Geng S."/>
            <person name="Li B."/>
            <person name="Dong Q."/>
            <person name="Hou Y."/>
            <person name="Wang H."/>
            <person name="Ai P."/>
            <person name="Liu Z."/>
            <person name="Yi F."/>
            <person name="Sun M."/>
            <person name="An G."/>
            <person name="Cheng J."/>
            <person name="Zhang Y."/>
            <person name="Shi Q."/>
            <person name="Xie Y."/>
            <person name="Shi X."/>
            <person name="Chang Y."/>
            <person name="Huang F."/>
            <person name="Chen Y."/>
            <person name="Hong S."/>
            <person name="Mi L."/>
            <person name="Sun Q."/>
            <person name="Zhang L."/>
            <person name="Zhou B."/>
            <person name="Peng R."/>
            <person name="Zhang X."/>
            <person name="Liu F."/>
        </authorList>
    </citation>
    <scope>NUCLEOTIDE SEQUENCE [LARGE SCALE GENOMIC DNA]</scope>
    <source>
        <strain evidence="2">cv. PA1801</strain>
    </source>
</reference>